<evidence type="ECO:0000256" key="1">
    <source>
        <dbReference type="ARBA" id="ARBA00022679"/>
    </source>
</evidence>
<accession>A0A931J5V7</accession>
<dbReference type="Pfam" id="PF13489">
    <property type="entry name" value="Methyltransf_23"/>
    <property type="match status" value="1"/>
</dbReference>
<dbReference type="CDD" id="cd02440">
    <property type="entry name" value="AdoMet_MTases"/>
    <property type="match status" value="1"/>
</dbReference>
<dbReference type="Proteomes" id="UP000613266">
    <property type="component" value="Unassembled WGS sequence"/>
</dbReference>
<reference evidence="2" key="1">
    <citation type="submission" date="2020-12" db="EMBL/GenBank/DDBJ databases">
        <title>The genome sequence of Inhella sp. 1Y17.</title>
        <authorList>
            <person name="Liu Y."/>
        </authorList>
    </citation>
    <scope>NUCLEOTIDE SEQUENCE</scope>
    <source>
        <strain evidence="2">1Y17</strain>
    </source>
</reference>
<sequence>MAPDKFEVWGCEGCETRYAWPLKSSKSIYEAIYRKASELPGYSRYERYGNELLCASNPLDFLAESEDVYWGVRQSLRELLLEGRQPRILELGSGLGYLTYALHRAGCNVMGQDQSEEAVEKATKLFGPLYRVGAVEAIAPYEMGKFDAIIATELVEHLEDPLAFVRAAAQMLAPGGRLVLTTPNRDMYSRRLAWHTDPAPVHLWWFSATSMRRIAWACGLHPSFVDFGPYYGVTHSGAKNYIRSKPQSLNADGRVIFCDSLVNTAARALIARWPSLSKSIARIFIARQYRAAAREKRDAISLSMCVSMRAEIG</sequence>
<dbReference type="InterPro" id="IPR029063">
    <property type="entry name" value="SAM-dependent_MTases_sf"/>
</dbReference>
<dbReference type="GO" id="GO:0032259">
    <property type="term" value="P:methylation"/>
    <property type="evidence" value="ECO:0007669"/>
    <property type="project" value="UniProtKB-KW"/>
</dbReference>
<dbReference type="PANTHER" id="PTHR43861">
    <property type="entry name" value="TRANS-ACONITATE 2-METHYLTRANSFERASE-RELATED"/>
    <property type="match status" value="1"/>
</dbReference>
<name>A0A931J5V7_9BURK</name>
<dbReference type="EMBL" id="JAEDAK010000011">
    <property type="protein sequence ID" value="MBH9578383.1"/>
    <property type="molecule type" value="Genomic_DNA"/>
</dbReference>
<proteinExistence type="predicted"/>
<gene>
    <name evidence="2" type="ORF">I7X39_15940</name>
</gene>
<evidence type="ECO:0000313" key="3">
    <source>
        <dbReference type="Proteomes" id="UP000613266"/>
    </source>
</evidence>
<organism evidence="2 3">
    <name type="scientific">Inhella proteolytica</name>
    <dbReference type="NCBI Taxonomy" id="2795029"/>
    <lineage>
        <taxon>Bacteria</taxon>
        <taxon>Pseudomonadati</taxon>
        <taxon>Pseudomonadota</taxon>
        <taxon>Betaproteobacteria</taxon>
        <taxon>Burkholderiales</taxon>
        <taxon>Sphaerotilaceae</taxon>
        <taxon>Inhella</taxon>
    </lineage>
</organism>
<dbReference type="Gene3D" id="3.40.50.150">
    <property type="entry name" value="Vaccinia Virus protein VP39"/>
    <property type="match status" value="1"/>
</dbReference>
<protein>
    <submittedName>
        <fullName evidence="2">Class I SAM-dependent methyltransferase</fullName>
    </submittedName>
</protein>
<evidence type="ECO:0000313" key="2">
    <source>
        <dbReference type="EMBL" id="MBH9578383.1"/>
    </source>
</evidence>
<dbReference type="PANTHER" id="PTHR43861:SF3">
    <property type="entry name" value="PUTATIVE (AFU_ORTHOLOGUE AFUA_2G14390)-RELATED"/>
    <property type="match status" value="1"/>
</dbReference>
<comment type="caution">
    <text evidence="2">The sequence shown here is derived from an EMBL/GenBank/DDBJ whole genome shotgun (WGS) entry which is preliminary data.</text>
</comment>
<dbReference type="SUPFAM" id="SSF53335">
    <property type="entry name" value="S-adenosyl-L-methionine-dependent methyltransferases"/>
    <property type="match status" value="1"/>
</dbReference>
<dbReference type="AlphaFoldDB" id="A0A931J5V7"/>
<dbReference type="RefSeq" id="WP_198112151.1">
    <property type="nucleotide sequence ID" value="NZ_JAEDAK010000011.1"/>
</dbReference>
<keyword evidence="2" id="KW-0489">Methyltransferase</keyword>
<dbReference type="GO" id="GO:0008168">
    <property type="term" value="F:methyltransferase activity"/>
    <property type="evidence" value="ECO:0007669"/>
    <property type="project" value="UniProtKB-KW"/>
</dbReference>
<keyword evidence="1" id="KW-0808">Transferase</keyword>
<keyword evidence="3" id="KW-1185">Reference proteome</keyword>